<comment type="caution">
    <text evidence="4">The sequence shown here is derived from an EMBL/GenBank/DDBJ whole genome shotgun (WGS) entry which is preliminary data.</text>
</comment>
<dbReference type="PANTHER" id="PTHR30461">
    <property type="entry name" value="DNA-INVERTASE FROM LAMBDOID PROPHAGE"/>
    <property type="match status" value="1"/>
</dbReference>
<dbReference type="InterPro" id="IPR036162">
    <property type="entry name" value="Resolvase-like_N_sf"/>
</dbReference>
<dbReference type="Gene3D" id="3.90.1750.20">
    <property type="entry name" value="Putative Large Serine Recombinase, Chain B, Domain 2"/>
    <property type="match status" value="1"/>
</dbReference>
<dbReference type="InterPro" id="IPR038109">
    <property type="entry name" value="DNA_bind_recomb_sf"/>
</dbReference>
<evidence type="ECO:0000259" key="2">
    <source>
        <dbReference type="PROSITE" id="PS51736"/>
    </source>
</evidence>
<dbReference type="Proteomes" id="UP000230222">
    <property type="component" value="Unassembled WGS sequence"/>
</dbReference>
<dbReference type="GO" id="GO:0000150">
    <property type="term" value="F:DNA strand exchange activity"/>
    <property type="evidence" value="ECO:0007669"/>
    <property type="project" value="InterPro"/>
</dbReference>
<dbReference type="CDD" id="cd00338">
    <property type="entry name" value="Ser_Recombinase"/>
    <property type="match status" value="1"/>
</dbReference>
<organism evidence="4 5">
    <name type="scientific">Candidatus Roizmanbacteria bacterium CG10_big_fil_rev_8_21_14_0_10_39_12</name>
    <dbReference type="NCBI Taxonomy" id="1974852"/>
    <lineage>
        <taxon>Bacteria</taxon>
        <taxon>Candidatus Roizmaniibacteriota</taxon>
    </lineage>
</organism>
<gene>
    <name evidence="4" type="ORF">COU87_00430</name>
</gene>
<evidence type="ECO:0000256" key="1">
    <source>
        <dbReference type="SAM" id="Coils"/>
    </source>
</evidence>
<protein>
    <recommendedName>
        <fullName evidence="6">Recombinase domain-containing protein</fullName>
    </recommendedName>
</protein>
<sequence length="510" mass="59672">MNNLKYLIYCRKSSEEAGKQLQSLETQETMLLEYAKYNNLKIVDIIKEKKSAKNEYNRPLFTHMLERIKKGEANAILVIDPDRLMRNLIEGDKLIKLFETGSLKEIRTRHISYSSMESMINLIDEIASSTKYSRKLSIKVLDGNKTKLSKGEYPTYAPLGYINIPNTIIPDPERSHYIQEIFHLYSTLNYSLRVIANTMFEKGLRSRRGCKVSRSSINILLRNPEYTGVIRRKGIIYEGTHQPLVEKTEFQRVQDILDGKCTGKKRTHEFMYRGYLFCEVCGCQYTASLKKERYSYYYCTNGKGLCDQHKTYLPEDSAKKLIVNELKSVQIVNKELAELSFDLYADDLRKSVSNQSHSHYSIQKQISSIDQQLLTLDKYLLQSKIPQERYDITNKELEKDKKVLEKQLKELKPQDAETTLELVENIKSEAYNVTEMFNDGDDEVRSDLLKSLLWNLKVQNGKVASIQYKMPWNFIQKLNKSDDIETWRGTPSFDRLFFLNHLFIYEMFFV</sequence>
<feature type="coiled-coil region" evidence="1">
    <location>
        <begin position="387"/>
        <end position="414"/>
    </location>
</feature>
<dbReference type="GO" id="GO:0003677">
    <property type="term" value="F:DNA binding"/>
    <property type="evidence" value="ECO:0007669"/>
    <property type="project" value="InterPro"/>
</dbReference>
<feature type="domain" description="Recombinase" evidence="3">
    <location>
        <begin position="158"/>
        <end position="263"/>
    </location>
</feature>
<proteinExistence type="predicted"/>
<name>A0A2M8KQM9_9BACT</name>
<dbReference type="InterPro" id="IPR006119">
    <property type="entry name" value="Resolv_N"/>
</dbReference>
<dbReference type="InterPro" id="IPR050639">
    <property type="entry name" value="SSR_resolvase"/>
</dbReference>
<reference evidence="5" key="1">
    <citation type="submission" date="2017-09" db="EMBL/GenBank/DDBJ databases">
        <title>Depth-based differentiation of microbial function through sediment-hosted aquifers and enrichment of novel symbionts in the deep terrestrial subsurface.</title>
        <authorList>
            <person name="Probst A.J."/>
            <person name="Ladd B."/>
            <person name="Jarett J.K."/>
            <person name="Geller-Mcgrath D.E."/>
            <person name="Sieber C.M.K."/>
            <person name="Emerson J.B."/>
            <person name="Anantharaman K."/>
            <person name="Thomas B.C."/>
            <person name="Malmstrom R."/>
            <person name="Stieglmeier M."/>
            <person name="Klingl A."/>
            <person name="Woyke T."/>
            <person name="Ryan C.M."/>
            <person name="Banfield J.F."/>
        </authorList>
    </citation>
    <scope>NUCLEOTIDE SEQUENCE [LARGE SCALE GENOMIC DNA]</scope>
</reference>
<dbReference type="Gene3D" id="3.40.50.1390">
    <property type="entry name" value="Resolvase, N-terminal catalytic domain"/>
    <property type="match status" value="1"/>
</dbReference>
<dbReference type="SMART" id="SM00857">
    <property type="entry name" value="Resolvase"/>
    <property type="match status" value="1"/>
</dbReference>
<dbReference type="Pfam" id="PF13408">
    <property type="entry name" value="Zn_ribbon_recom"/>
    <property type="match status" value="1"/>
</dbReference>
<dbReference type="Pfam" id="PF00239">
    <property type="entry name" value="Resolvase"/>
    <property type="match status" value="1"/>
</dbReference>
<dbReference type="InterPro" id="IPR025827">
    <property type="entry name" value="Zn_ribbon_recom_dom"/>
</dbReference>
<feature type="domain" description="Resolvase/invertase-type recombinase catalytic" evidence="2">
    <location>
        <begin position="5"/>
        <end position="157"/>
    </location>
</feature>
<keyword evidence="1" id="KW-0175">Coiled coil</keyword>
<evidence type="ECO:0000313" key="5">
    <source>
        <dbReference type="Proteomes" id="UP000230222"/>
    </source>
</evidence>
<dbReference type="Pfam" id="PF07508">
    <property type="entry name" value="Recombinase"/>
    <property type="match status" value="1"/>
</dbReference>
<evidence type="ECO:0008006" key="6">
    <source>
        <dbReference type="Google" id="ProtNLM"/>
    </source>
</evidence>
<dbReference type="InterPro" id="IPR011109">
    <property type="entry name" value="DNA_bind_recombinase_dom"/>
</dbReference>
<dbReference type="PANTHER" id="PTHR30461:SF23">
    <property type="entry name" value="DNA RECOMBINASE-RELATED"/>
    <property type="match status" value="1"/>
</dbReference>
<evidence type="ECO:0000313" key="4">
    <source>
        <dbReference type="EMBL" id="PJE62225.1"/>
    </source>
</evidence>
<accession>A0A2M8KQM9</accession>
<dbReference type="EMBL" id="PFEC01000007">
    <property type="protein sequence ID" value="PJE62225.1"/>
    <property type="molecule type" value="Genomic_DNA"/>
</dbReference>
<dbReference type="SUPFAM" id="SSF53041">
    <property type="entry name" value="Resolvase-like"/>
    <property type="match status" value="1"/>
</dbReference>
<dbReference type="AlphaFoldDB" id="A0A2M8KQM9"/>
<dbReference type="PROSITE" id="PS51737">
    <property type="entry name" value="RECOMBINASE_DNA_BIND"/>
    <property type="match status" value="1"/>
</dbReference>
<dbReference type="PROSITE" id="PS51736">
    <property type="entry name" value="RECOMBINASES_3"/>
    <property type="match status" value="1"/>
</dbReference>
<evidence type="ECO:0000259" key="3">
    <source>
        <dbReference type="PROSITE" id="PS51737"/>
    </source>
</evidence>